<dbReference type="AlphaFoldDB" id="A0A1N7NSA3"/>
<feature type="compositionally biased region" description="Basic and acidic residues" evidence="1">
    <location>
        <begin position="24"/>
        <end position="61"/>
    </location>
</feature>
<feature type="compositionally biased region" description="Basic and acidic residues" evidence="1">
    <location>
        <begin position="1"/>
        <end position="15"/>
    </location>
</feature>
<evidence type="ECO:0000313" key="2">
    <source>
        <dbReference type="EMBL" id="SIT01119.1"/>
    </source>
</evidence>
<reference evidence="3" key="1">
    <citation type="submission" date="2017-01" db="EMBL/GenBank/DDBJ databases">
        <authorList>
            <person name="Varghese N."/>
            <person name="Submissions S."/>
        </authorList>
    </citation>
    <scope>NUCLEOTIDE SEQUENCE [LARGE SCALE GENOMIC DNA]</scope>
    <source>
        <strain evidence="3">DSM 45196</strain>
    </source>
</reference>
<dbReference type="OrthoDB" id="2990893at2"/>
<organism evidence="2 3">
    <name type="scientific">Kroppenstedtia eburnea</name>
    <dbReference type="NCBI Taxonomy" id="714067"/>
    <lineage>
        <taxon>Bacteria</taxon>
        <taxon>Bacillati</taxon>
        <taxon>Bacillota</taxon>
        <taxon>Bacilli</taxon>
        <taxon>Bacillales</taxon>
        <taxon>Thermoactinomycetaceae</taxon>
        <taxon>Kroppenstedtia</taxon>
    </lineage>
</organism>
<sequence>MEKRDRDRGRTHLDPLEQATEALPKLDRHPTEEAKDADLLDHEEGIRDPERLPYSEQLKRL</sequence>
<dbReference type="EMBL" id="FTOD01000010">
    <property type="protein sequence ID" value="SIT01119.1"/>
    <property type="molecule type" value="Genomic_DNA"/>
</dbReference>
<dbReference type="RefSeq" id="WP_040387666.1">
    <property type="nucleotide sequence ID" value="NZ_CP048103.1"/>
</dbReference>
<keyword evidence="3" id="KW-1185">Reference proteome</keyword>
<evidence type="ECO:0000313" key="3">
    <source>
        <dbReference type="Proteomes" id="UP000186795"/>
    </source>
</evidence>
<accession>A0A1N7NSA3</accession>
<dbReference type="Proteomes" id="UP000186795">
    <property type="component" value="Unassembled WGS sequence"/>
</dbReference>
<feature type="region of interest" description="Disordered" evidence="1">
    <location>
        <begin position="1"/>
        <end position="61"/>
    </location>
</feature>
<protein>
    <submittedName>
        <fullName evidence="2">Uncharacterized protein</fullName>
    </submittedName>
</protein>
<name>A0A1N7NSA3_9BACL</name>
<proteinExistence type="predicted"/>
<gene>
    <name evidence="2" type="ORF">SAMN05421790_11018</name>
</gene>
<evidence type="ECO:0000256" key="1">
    <source>
        <dbReference type="SAM" id="MobiDB-lite"/>
    </source>
</evidence>